<organism evidence="1 2">
    <name type="scientific">Massilia orientalis</name>
    <dbReference type="NCBI Taxonomy" id="3050128"/>
    <lineage>
        <taxon>Bacteria</taxon>
        <taxon>Pseudomonadati</taxon>
        <taxon>Pseudomonadota</taxon>
        <taxon>Betaproteobacteria</taxon>
        <taxon>Burkholderiales</taxon>
        <taxon>Oxalobacteraceae</taxon>
        <taxon>Telluria group</taxon>
        <taxon>Massilia</taxon>
    </lineage>
</organism>
<proteinExistence type="predicted"/>
<keyword evidence="1" id="KW-0378">Hydrolase</keyword>
<name>A0ACC7M9H9_9BURK</name>
<sequence>MKHKMKLFLAAAALLGAATATAAQADGVFRPGALWPDDKGVHINAHGGGILQHDGVYYWFGEHKVSGTAGNVAQVGVHVYSSRNLTDWKDEGIALAVSNDPASDIVKGAIIERPKVIRNPQTGKFVMWFHLELKGKRYDAARSGVAVADKVTGPYVYQGSFRPDAGAWPVDVKPEDKDPATSFLARDHAGGQMARDMTLFVDDDGKAWQFYASEENHTMHASRLTDDYLRSAGQYARVKQNGDDEAPAVFKHGGKYYLVTSGLTGWAPNAAKSYVADAISGPWRALGNPVRGTPEQQKITFGGQSTYALTLQRNGCTRHILMLDVWRKEDAIDGRYVWLPIEWEGGKPVVRWRDQWTLADMDKLPCDGPGD</sequence>
<dbReference type="EMBL" id="JASNRB020000006">
    <property type="protein sequence ID" value="MFJ1468195.1"/>
    <property type="molecule type" value="Genomic_DNA"/>
</dbReference>
<keyword evidence="2" id="KW-1185">Reference proteome</keyword>
<protein>
    <submittedName>
        <fullName evidence="1">Glycoside hydrolase family 43 protein</fullName>
    </submittedName>
</protein>
<comment type="caution">
    <text evidence="1">The sequence shown here is derived from an EMBL/GenBank/DDBJ whole genome shotgun (WGS) entry which is preliminary data.</text>
</comment>
<reference evidence="1" key="1">
    <citation type="submission" date="2024-11" db="EMBL/GenBank/DDBJ databases">
        <title>Description of Massilia orientalis sp. nov., isolated from rhizosphere soil of Ageratina adenophora.</title>
        <authorList>
            <person name="Wang Y."/>
        </authorList>
    </citation>
    <scope>NUCLEOTIDE SEQUENCE</scope>
    <source>
        <strain evidence="1">YIM B02787</strain>
    </source>
</reference>
<gene>
    <name evidence="1" type="ORF">QPK29_010790</name>
</gene>
<dbReference type="Proteomes" id="UP001168096">
    <property type="component" value="Unassembled WGS sequence"/>
</dbReference>
<evidence type="ECO:0000313" key="2">
    <source>
        <dbReference type="Proteomes" id="UP001168096"/>
    </source>
</evidence>
<evidence type="ECO:0000313" key="1">
    <source>
        <dbReference type="EMBL" id="MFJ1468195.1"/>
    </source>
</evidence>
<accession>A0ACC7M9H9</accession>